<organism evidence="1 2">
    <name type="scientific">Oedothorax gibbosus</name>
    <dbReference type="NCBI Taxonomy" id="931172"/>
    <lineage>
        <taxon>Eukaryota</taxon>
        <taxon>Metazoa</taxon>
        <taxon>Ecdysozoa</taxon>
        <taxon>Arthropoda</taxon>
        <taxon>Chelicerata</taxon>
        <taxon>Arachnida</taxon>
        <taxon>Araneae</taxon>
        <taxon>Araneomorphae</taxon>
        <taxon>Entelegynae</taxon>
        <taxon>Araneoidea</taxon>
        <taxon>Linyphiidae</taxon>
        <taxon>Erigoninae</taxon>
        <taxon>Oedothorax</taxon>
    </lineage>
</organism>
<dbReference type="InterPro" id="IPR050951">
    <property type="entry name" value="Retrovirus_Pol_polyprotein"/>
</dbReference>
<protein>
    <recommendedName>
        <fullName evidence="3">Reverse transcriptase RNase H-like domain-containing protein</fullName>
    </recommendedName>
</protein>
<dbReference type="PANTHER" id="PTHR37984">
    <property type="entry name" value="PROTEIN CBG26694"/>
    <property type="match status" value="1"/>
</dbReference>
<dbReference type="SUPFAM" id="SSF56672">
    <property type="entry name" value="DNA/RNA polymerases"/>
    <property type="match status" value="1"/>
</dbReference>
<evidence type="ECO:0000313" key="2">
    <source>
        <dbReference type="Proteomes" id="UP000827092"/>
    </source>
</evidence>
<dbReference type="EMBL" id="JAFNEN010003919">
    <property type="protein sequence ID" value="KAG8171471.1"/>
    <property type="molecule type" value="Genomic_DNA"/>
</dbReference>
<sequence length="166" mass="18919">MFAHHCRWIPGFSDKKRPLLDTKNFPLSEAAVKAIESIKADISKASLSAVEDNIPFRVETDASEHAIAATLSQAGRRHFEVFTDQRSVSFMFDQTHNSKVKNEKIMRWRLDLACYKFDVIYRPGKDNASADALSRISAVVHSETSLSDLHNMLCHPGVTRMYHWVR</sequence>
<dbReference type="Proteomes" id="UP000827092">
    <property type="component" value="Unassembled WGS sequence"/>
</dbReference>
<dbReference type="PANTHER" id="PTHR37984:SF5">
    <property type="entry name" value="PROTEIN NYNRIN-LIKE"/>
    <property type="match status" value="1"/>
</dbReference>
<dbReference type="AlphaFoldDB" id="A0AAV6TIJ0"/>
<keyword evidence="2" id="KW-1185">Reference proteome</keyword>
<gene>
    <name evidence="1" type="ORF">JTE90_008885</name>
</gene>
<dbReference type="InterPro" id="IPR043502">
    <property type="entry name" value="DNA/RNA_pol_sf"/>
</dbReference>
<accession>A0AAV6TIJ0</accession>
<reference evidence="1 2" key="1">
    <citation type="journal article" date="2022" name="Nat. Ecol. Evol.">
        <title>A masculinizing supergene underlies an exaggerated male reproductive morph in a spider.</title>
        <authorList>
            <person name="Hendrickx F."/>
            <person name="De Corte Z."/>
            <person name="Sonet G."/>
            <person name="Van Belleghem S.M."/>
            <person name="Kostlbacher S."/>
            <person name="Vangestel C."/>
        </authorList>
    </citation>
    <scope>NUCLEOTIDE SEQUENCE [LARGE SCALE GENOMIC DNA]</scope>
    <source>
        <strain evidence="1">W744_W776</strain>
    </source>
</reference>
<dbReference type="GO" id="GO:0071897">
    <property type="term" value="P:DNA biosynthetic process"/>
    <property type="evidence" value="ECO:0007669"/>
    <property type="project" value="UniProtKB-ARBA"/>
</dbReference>
<evidence type="ECO:0000313" key="1">
    <source>
        <dbReference type="EMBL" id="KAG8171471.1"/>
    </source>
</evidence>
<evidence type="ECO:0008006" key="3">
    <source>
        <dbReference type="Google" id="ProtNLM"/>
    </source>
</evidence>
<comment type="caution">
    <text evidence="1">The sequence shown here is derived from an EMBL/GenBank/DDBJ whole genome shotgun (WGS) entry which is preliminary data.</text>
</comment>
<proteinExistence type="predicted"/>
<name>A0AAV6TIJ0_9ARAC</name>